<dbReference type="InterPro" id="IPR012280">
    <property type="entry name" value="Semialdhyde_DH_dimer_dom"/>
</dbReference>
<comment type="caution">
    <text evidence="18">The sequence shown here is derived from an EMBL/GenBank/DDBJ whole genome shotgun (WGS) entry which is preliminary data.</text>
</comment>
<dbReference type="InterPro" id="IPR012080">
    <property type="entry name" value="Asp_semialdehyde_DH"/>
</dbReference>
<feature type="binding site" evidence="15">
    <location>
        <position position="125"/>
    </location>
    <ligand>
        <name>phosphate</name>
        <dbReference type="ChEBI" id="CHEBI:43474"/>
    </ligand>
</feature>
<evidence type="ECO:0000256" key="2">
    <source>
        <dbReference type="ARBA" id="ARBA00005076"/>
    </source>
</evidence>
<keyword evidence="19" id="KW-1185">Reference proteome</keyword>
<keyword evidence="8 15" id="KW-0791">Threonine biosynthesis</keyword>
<keyword evidence="13 15" id="KW-0486">Methionine biosynthesis</keyword>
<evidence type="ECO:0000256" key="7">
    <source>
        <dbReference type="ARBA" id="ARBA00022605"/>
    </source>
</evidence>
<gene>
    <name evidence="15" type="primary">asd</name>
    <name evidence="18" type="ORF">EDC65_2504</name>
</gene>
<dbReference type="GO" id="GO:0071266">
    <property type="term" value="P:'de novo' L-methionine biosynthetic process"/>
    <property type="evidence" value="ECO:0007669"/>
    <property type="project" value="UniProtKB-UniRule"/>
</dbReference>
<dbReference type="UniPathway" id="UPA00051">
    <property type="reaction ID" value="UER00464"/>
</dbReference>
<dbReference type="UniPathway" id="UPA00034">
    <property type="reaction ID" value="UER00016"/>
</dbReference>
<dbReference type="InterPro" id="IPR000534">
    <property type="entry name" value="Semialdehyde_DH_NAD-bd"/>
</dbReference>
<dbReference type="GO" id="GO:0051287">
    <property type="term" value="F:NAD binding"/>
    <property type="evidence" value="ECO:0007669"/>
    <property type="project" value="InterPro"/>
</dbReference>
<dbReference type="CDD" id="cd18131">
    <property type="entry name" value="ASADH_C_bac_euk_like"/>
    <property type="match status" value="1"/>
</dbReference>
<dbReference type="EMBL" id="RJKX01000014">
    <property type="protein sequence ID" value="ROP90650.1"/>
    <property type="molecule type" value="Genomic_DNA"/>
</dbReference>
<comment type="similarity">
    <text evidence="4 15">Belongs to the aspartate-semialdehyde dehydrogenase family.</text>
</comment>
<reference evidence="18 19" key="1">
    <citation type="submission" date="2018-11" db="EMBL/GenBank/DDBJ databases">
        <title>Genomic Encyclopedia of Type Strains, Phase IV (KMG-IV): sequencing the most valuable type-strain genomes for metagenomic binning, comparative biology and taxonomic classification.</title>
        <authorList>
            <person name="Goeker M."/>
        </authorList>
    </citation>
    <scope>NUCLEOTIDE SEQUENCE [LARGE SCALE GENOMIC DNA]</scope>
    <source>
        <strain evidence="18 19">DSM 5900</strain>
    </source>
</reference>
<evidence type="ECO:0000256" key="16">
    <source>
        <dbReference type="PIRSR" id="PIRSR000148-1"/>
    </source>
</evidence>
<keyword evidence="7 15" id="KW-0028">Amino-acid biosynthesis</keyword>
<dbReference type="SMART" id="SM00859">
    <property type="entry name" value="Semialdhyde_dh"/>
    <property type="match status" value="1"/>
</dbReference>
<evidence type="ECO:0000259" key="17">
    <source>
        <dbReference type="SMART" id="SM00859"/>
    </source>
</evidence>
<dbReference type="GO" id="GO:0009097">
    <property type="term" value="P:isoleucine biosynthetic process"/>
    <property type="evidence" value="ECO:0007669"/>
    <property type="project" value="UniProtKB-UniRule"/>
</dbReference>
<sequence length="361" mass="37584">MSPDQHFAAAADLSAHTRLPASPRLPANPAVAIVGATGAVGVELLACLEDRGFPLSSLRLLASPRSAGKTAVFRDRTLAIEALGENSFAGIDLALFSAGSGISRQYAPIAAAAGAVVVDNSSAFRMDDAVPLVVPEVNQAASEGHRGIIANPNCVAIIAAVPLWPLHRLSPIARVIASTYQAASGAGAAAMEELRASTAAYLEGRHYANTVLAHPYAFNLFSHDTAVDPATGSNGEEAKVMQELRKIMALPDLRVGITCVRVPVLRAHSIAMTVEFERPVGLDEVRAALSAAPGVRLVDDVAGNHFPMPREASGQGDVLVGRIRHDASDPSGRSVMLFVAGDQLLKGAALNAVQIAERLLP</sequence>
<feature type="active site" description="Acyl-thioester intermediate" evidence="15 16">
    <location>
        <position position="154"/>
    </location>
</feature>
<feature type="domain" description="Semialdehyde dehydrogenase NAD-binding" evidence="17">
    <location>
        <begin position="30"/>
        <end position="145"/>
    </location>
</feature>
<dbReference type="SUPFAM" id="SSF51735">
    <property type="entry name" value="NAD(P)-binding Rossmann-fold domains"/>
    <property type="match status" value="1"/>
</dbReference>
<comment type="pathway">
    <text evidence="3 15">Amino-acid biosynthesis; L-threonine biosynthesis; L-threonine from L-aspartate: step 2/5.</text>
</comment>
<comment type="subunit">
    <text evidence="5 15">Homodimer.</text>
</comment>
<evidence type="ECO:0000256" key="9">
    <source>
        <dbReference type="ARBA" id="ARBA00022857"/>
    </source>
</evidence>
<feature type="binding site" evidence="15">
    <location>
        <position position="343"/>
    </location>
    <ligand>
        <name>NADP(+)</name>
        <dbReference type="ChEBI" id="CHEBI:58349"/>
    </ligand>
</feature>
<evidence type="ECO:0000256" key="8">
    <source>
        <dbReference type="ARBA" id="ARBA00022697"/>
    </source>
</evidence>
<dbReference type="GO" id="GO:0046983">
    <property type="term" value="F:protein dimerization activity"/>
    <property type="evidence" value="ECO:0007669"/>
    <property type="project" value="InterPro"/>
</dbReference>
<dbReference type="InterPro" id="IPR036291">
    <property type="entry name" value="NAD(P)-bd_dom_sf"/>
</dbReference>
<dbReference type="AlphaFoldDB" id="A0A3N1LHC4"/>
<dbReference type="GO" id="GO:0009089">
    <property type="term" value="P:lysine biosynthetic process via diaminopimelate"/>
    <property type="evidence" value="ECO:0007669"/>
    <property type="project" value="UniProtKB-UniRule"/>
</dbReference>
<dbReference type="UniPathway" id="UPA00050">
    <property type="reaction ID" value="UER00463"/>
</dbReference>
<evidence type="ECO:0000256" key="10">
    <source>
        <dbReference type="ARBA" id="ARBA00022915"/>
    </source>
</evidence>
<evidence type="ECO:0000256" key="14">
    <source>
        <dbReference type="ARBA" id="ARBA00047891"/>
    </source>
</evidence>
<keyword evidence="10 15" id="KW-0220">Diaminopimelate biosynthesis</keyword>
<keyword evidence="11 15" id="KW-0560">Oxidoreductase</keyword>
<feature type="binding site" evidence="15">
    <location>
        <begin position="184"/>
        <end position="185"/>
    </location>
    <ligand>
        <name>NADP(+)</name>
        <dbReference type="ChEBI" id="CHEBI:58349"/>
    </ligand>
</feature>
<dbReference type="Gene3D" id="3.40.50.720">
    <property type="entry name" value="NAD(P)-binding Rossmann-like Domain"/>
    <property type="match status" value="1"/>
</dbReference>
<evidence type="ECO:0000256" key="4">
    <source>
        <dbReference type="ARBA" id="ARBA00010584"/>
    </source>
</evidence>
<dbReference type="PANTHER" id="PTHR46278">
    <property type="entry name" value="DEHYDROGENASE, PUTATIVE-RELATED"/>
    <property type="match status" value="1"/>
</dbReference>
<evidence type="ECO:0000256" key="3">
    <source>
        <dbReference type="ARBA" id="ARBA00005097"/>
    </source>
</evidence>
<comment type="caution">
    <text evidence="15">Lacks conserved residue(s) required for the propagation of feature annotation.</text>
</comment>
<organism evidence="18 19">
    <name type="scientific">Stella humosa</name>
    <dbReference type="NCBI Taxonomy" id="94"/>
    <lineage>
        <taxon>Bacteria</taxon>
        <taxon>Pseudomonadati</taxon>
        <taxon>Pseudomonadota</taxon>
        <taxon>Alphaproteobacteria</taxon>
        <taxon>Rhodospirillales</taxon>
        <taxon>Stellaceae</taxon>
        <taxon>Stella</taxon>
    </lineage>
</organism>
<keyword evidence="12 15" id="KW-0457">Lysine biosynthesis</keyword>
<comment type="function">
    <text evidence="15">Catalyzes the NADPH-dependent formation of L-aspartate-semialdehyde (L-ASA) by the reductive dephosphorylation of L-aspartyl-4-phosphate.</text>
</comment>
<evidence type="ECO:0000256" key="13">
    <source>
        <dbReference type="ARBA" id="ARBA00023167"/>
    </source>
</evidence>
<feature type="binding site" evidence="15">
    <location>
        <position position="181"/>
    </location>
    <ligand>
        <name>substrate</name>
    </ligand>
</feature>
<feature type="active site" description="Proton acceptor" evidence="15 16">
    <location>
        <position position="268"/>
    </location>
</feature>
<dbReference type="CDD" id="cd02316">
    <property type="entry name" value="VcASADH2_like_N"/>
    <property type="match status" value="1"/>
</dbReference>
<keyword evidence="9 15" id="KW-0521">NADP</keyword>
<evidence type="ECO:0000256" key="12">
    <source>
        <dbReference type="ARBA" id="ARBA00023154"/>
    </source>
</evidence>
<evidence type="ECO:0000256" key="5">
    <source>
        <dbReference type="ARBA" id="ARBA00011738"/>
    </source>
</evidence>
<comment type="pathway">
    <text evidence="1 15">Amino-acid biosynthesis; L-methionine biosynthesis via de novo pathway; L-homoserine from L-aspartate: step 2/3.</text>
</comment>
<feature type="binding site" evidence="15">
    <location>
        <position position="261"/>
    </location>
    <ligand>
        <name>substrate</name>
    </ligand>
</feature>
<dbReference type="OrthoDB" id="9805684at2"/>
<dbReference type="GO" id="GO:0004073">
    <property type="term" value="F:aspartate-semialdehyde dehydrogenase activity"/>
    <property type="evidence" value="ECO:0007669"/>
    <property type="project" value="UniProtKB-UniRule"/>
</dbReference>
<name>A0A3N1LHC4_9PROT</name>
<protein>
    <recommendedName>
        <fullName evidence="6 15">Aspartate-semialdehyde dehydrogenase</fullName>
        <shortName evidence="15">ASA dehydrogenase</shortName>
        <shortName evidence="15">ASADH</shortName>
        <ecNumber evidence="6 15">1.2.1.11</ecNumber>
    </recommendedName>
    <alternativeName>
        <fullName evidence="15">Aspartate-beta-semialdehyde dehydrogenase</fullName>
    </alternativeName>
</protein>
<proteinExistence type="inferred from homology"/>
<dbReference type="InterPro" id="IPR005986">
    <property type="entry name" value="Asp_semialdehyde_DH_beta"/>
</dbReference>
<feature type="binding site" evidence="15">
    <location>
        <begin position="37"/>
        <end position="40"/>
    </location>
    <ligand>
        <name>NADP(+)</name>
        <dbReference type="ChEBI" id="CHEBI:58349"/>
    </ligand>
</feature>
<dbReference type="EC" id="1.2.1.11" evidence="6 15"/>
<dbReference type="Proteomes" id="UP000278222">
    <property type="component" value="Unassembled WGS sequence"/>
</dbReference>
<dbReference type="GO" id="GO:0050661">
    <property type="term" value="F:NADP binding"/>
    <property type="evidence" value="ECO:0007669"/>
    <property type="project" value="UniProtKB-UniRule"/>
</dbReference>
<dbReference type="NCBIfam" id="NF011456">
    <property type="entry name" value="PRK14874.1"/>
    <property type="match status" value="1"/>
</dbReference>
<feature type="binding site" evidence="15">
    <location>
        <begin position="65"/>
        <end position="66"/>
    </location>
    <ligand>
        <name>NADP(+)</name>
        <dbReference type="ChEBI" id="CHEBI:58349"/>
    </ligand>
</feature>
<dbReference type="SUPFAM" id="SSF55347">
    <property type="entry name" value="Glyceraldehyde-3-phosphate dehydrogenase-like, C-terminal domain"/>
    <property type="match status" value="1"/>
</dbReference>
<dbReference type="Gene3D" id="3.30.360.10">
    <property type="entry name" value="Dihydrodipicolinate Reductase, domain 2"/>
    <property type="match status" value="1"/>
</dbReference>
<dbReference type="PANTHER" id="PTHR46278:SF2">
    <property type="entry name" value="ASPARTATE-SEMIALDEHYDE DEHYDROGENASE"/>
    <property type="match status" value="1"/>
</dbReference>
<dbReference type="Pfam" id="PF01118">
    <property type="entry name" value="Semialdhyde_dh"/>
    <property type="match status" value="1"/>
</dbReference>
<accession>A0A3N1LHC4</accession>
<comment type="catalytic activity">
    <reaction evidence="14 15">
        <text>L-aspartate 4-semialdehyde + phosphate + NADP(+) = 4-phospho-L-aspartate + NADPH + H(+)</text>
        <dbReference type="Rhea" id="RHEA:24284"/>
        <dbReference type="ChEBI" id="CHEBI:15378"/>
        <dbReference type="ChEBI" id="CHEBI:43474"/>
        <dbReference type="ChEBI" id="CHEBI:57535"/>
        <dbReference type="ChEBI" id="CHEBI:57783"/>
        <dbReference type="ChEBI" id="CHEBI:58349"/>
        <dbReference type="ChEBI" id="CHEBI:537519"/>
        <dbReference type="EC" id="1.2.1.11"/>
    </reaction>
</comment>
<evidence type="ECO:0000256" key="1">
    <source>
        <dbReference type="ARBA" id="ARBA00005021"/>
    </source>
</evidence>
<evidence type="ECO:0000256" key="11">
    <source>
        <dbReference type="ARBA" id="ARBA00023002"/>
    </source>
</evidence>
<dbReference type="NCBIfam" id="TIGR01296">
    <property type="entry name" value="asd_B"/>
    <property type="match status" value="1"/>
</dbReference>
<comment type="pathway">
    <text evidence="2 15">Amino-acid biosynthesis; L-lysine biosynthesis via DAP pathway; (S)-tetrahydrodipicolinate from L-aspartate: step 2/4.</text>
</comment>
<dbReference type="Pfam" id="PF02774">
    <property type="entry name" value="Semialdhyde_dhC"/>
    <property type="match status" value="1"/>
</dbReference>
<dbReference type="GO" id="GO:0019877">
    <property type="term" value="P:diaminopimelate biosynthetic process"/>
    <property type="evidence" value="ECO:0007669"/>
    <property type="project" value="UniProtKB-UniRule"/>
</dbReference>
<evidence type="ECO:0000313" key="19">
    <source>
        <dbReference type="Proteomes" id="UP000278222"/>
    </source>
</evidence>
<evidence type="ECO:0000313" key="18">
    <source>
        <dbReference type="EMBL" id="ROP90650.1"/>
    </source>
</evidence>
<dbReference type="RefSeq" id="WP_123690056.1">
    <property type="nucleotide sequence ID" value="NZ_AP019700.1"/>
</dbReference>
<evidence type="ECO:0000256" key="6">
    <source>
        <dbReference type="ARBA" id="ARBA00013120"/>
    </source>
</evidence>
<dbReference type="HAMAP" id="MF_02121">
    <property type="entry name" value="ASADH"/>
    <property type="match status" value="1"/>
</dbReference>
<dbReference type="PIRSF" id="PIRSF000148">
    <property type="entry name" value="ASA_dh"/>
    <property type="match status" value="1"/>
</dbReference>
<dbReference type="GO" id="GO:0009088">
    <property type="term" value="P:threonine biosynthetic process"/>
    <property type="evidence" value="ECO:0007669"/>
    <property type="project" value="UniProtKB-UniRule"/>
</dbReference>
<evidence type="ECO:0000256" key="15">
    <source>
        <dbReference type="HAMAP-Rule" id="MF_02121"/>
    </source>
</evidence>